<dbReference type="Gramene" id="KJB50371">
    <property type="protein sequence ID" value="KJB50371"/>
    <property type="gene ID" value="B456_008G167100"/>
</dbReference>
<name>A0A0D2T794_GOSRA</name>
<sequence>MVETIRISSNFMLSLCKSRASTLFSVSAVSVFAFGSCKAGWYYRCLGLDPQIPCNLRP</sequence>
<protein>
    <submittedName>
        <fullName evidence="1">Uncharacterized protein</fullName>
    </submittedName>
</protein>
<accession>A0A0D2T794</accession>
<dbReference type="AlphaFoldDB" id="A0A0D2T794"/>
<reference evidence="1 2" key="1">
    <citation type="journal article" date="2012" name="Nature">
        <title>Repeated polyploidization of Gossypium genomes and the evolution of spinnable cotton fibres.</title>
        <authorList>
            <person name="Paterson A.H."/>
            <person name="Wendel J.F."/>
            <person name="Gundlach H."/>
            <person name="Guo H."/>
            <person name="Jenkins J."/>
            <person name="Jin D."/>
            <person name="Llewellyn D."/>
            <person name="Showmaker K.C."/>
            <person name="Shu S."/>
            <person name="Udall J."/>
            <person name="Yoo M.J."/>
            <person name="Byers R."/>
            <person name="Chen W."/>
            <person name="Doron-Faigenboim A."/>
            <person name="Duke M.V."/>
            <person name="Gong L."/>
            <person name="Grimwood J."/>
            <person name="Grover C."/>
            <person name="Grupp K."/>
            <person name="Hu G."/>
            <person name="Lee T.H."/>
            <person name="Li J."/>
            <person name="Lin L."/>
            <person name="Liu T."/>
            <person name="Marler B.S."/>
            <person name="Page J.T."/>
            <person name="Roberts A.W."/>
            <person name="Romanel E."/>
            <person name="Sanders W.S."/>
            <person name="Szadkowski E."/>
            <person name="Tan X."/>
            <person name="Tang H."/>
            <person name="Xu C."/>
            <person name="Wang J."/>
            <person name="Wang Z."/>
            <person name="Zhang D."/>
            <person name="Zhang L."/>
            <person name="Ashrafi H."/>
            <person name="Bedon F."/>
            <person name="Bowers J.E."/>
            <person name="Brubaker C.L."/>
            <person name="Chee P.W."/>
            <person name="Das S."/>
            <person name="Gingle A.R."/>
            <person name="Haigler C.H."/>
            <person name="Harker D."/>
            <person name="Hoffmann L.V."/>
            <person name="Hovav R."/>
            <person name="Jones D.C."/>
            <person name="Lemke C."/>
            <person name="Mansoor S."/>
            <person name="ur Rahman M."/>
            <person name="Rainville L.N."/>
            <person name="Rambani A."/>
            <person name="Reddy U.K."/>
            <person name="Rong J.K."/>
            <person name="Saranga Y."/>
            <person name="Scheffler B.E."/>
            <person name="Scheffler J.A."/>
            <person name="Stelly D.M."/>
            <person name="Triplett B.A."/>
            <person name="Van Deynze A."/>
            <person name="Vaslin M.F."/>
            <person name="Waghmare V.N."/>
            <person name="Walford S.A."/>
            <person name="Wright R.J."/>
            <person name="Zaki E.A."/>
            <person name="Zhang T."/>
            <person name="Dennis E.S."/>
            <person name="Mayer K.F."/>
            <person name="Peterson D.G."/>
            <person name="Rokhsar D.S."/>
            <person name="Wang X."/>
            <person name="Schmutz J."/>
        </authorList>
    </citation>
    <scope>NUCLEOTIDE SEQUENCE [LARGE SCALE GENOMIC DNA]</scope>
</reference>
<organism evidence="1 2">
    <name type="scientific">Gossypium raimondii</name>
    <name type="common">Peruvian cotton</name>
    <name type="synonym">Gossypium klotzschianum subsp. raimondii</name>
    <dbReference type="NCBI Taxonomy" id="29730"/>
    <lineage>
        <taxon>Eukaryota</taxon>
        <taxon>Viridiplantae</taxon>
        <taxon>Streptophyta</taxon>
        <taxon>Embryophyta</taxon>
        <taxon>Tracheophyta</taxon>
        <taxon>Spermatophyta</taxon>
        <taxon>Magnoliopsida</taxon>
        <taxon>eudicotyledons</taxon>
        <taxon>Gunneridae</taxon>
        <taxon>Pentapetalae</taxon>
        <taxon>rosids</taxon>
        <taxon>malvids</taxon>
        <taxon>Malvales</taxon>
        <taxon>Malvaceae</taxon>
        <taxon>Malvoideae</taxon>
        <taxon>Gossypium</taxon>
    </lineage>
</organism>
<dbReference type="Proteomes" id="UP000032304">
    <property type="component" value="Chromosome 8"/>
</dbReference>
<proteinExistence type="predicted"/>
<dbReference type="EMBL" id="CM001747">
    <property type="protein sequence ID" value="KJB50371.1"/>
    <property type="molecule type" value="Genomic_DNA"/>
</dbReference>
<keyword evidence="2" id="KW-1185">Reference proteome</keyword>
<evidence type="ECO:0000313" key="2">
    <source>
        <dbReference type="Proteomes" id="UP000032304"/>
    </source>
</evidence>
<evidence type="ECO:0000313" key="1">
    <source>
        <dbReference type="EMBL" id="KJB50371.1"/>
    </source>
</evidence>
<gene>
    <name evidence="1" type="ORF">B456_008G167100</name>
</gene>
<dbReference type="OMA" id="FRCIGLD"/>